<accession>A0A5S9WVQ0</accession>
<sequence>MNSLSSYRNLDDARTILFRPVRLDLLATRDGCNQLFFPYLFSLSGYVICIFSMWKFCFGLLAYIALYLLHHEFMRWLISIDIYSVDCRGRKNKFQPWTVVVSTGMNLEVPSLVGFSNDSVFRLLVIKLLCHNEILSVFVGSFTLVSKGICMLPFSEFGSWFNGSFCRHLIMKSLTSFCLGESVKIEKVMFNFLSFHGKRCLWSVLKLTLILKEEGYAFTEVIMGSTFCGVYRSVYAVAVFEDRFDLPVVPCYLFRFCGLLSMNSSDVEGSICAIISLLGHNLCRFQAFILCCYVEYILQEDTMSWMIHNWIQFSRGAKATIASSLESGSASPRRSAEIDRIWQTLLGVYDRTQLTCQPELLVKMMFKTGMKRFEELAVKRRAKKKKAKAEAEVKDRLQHLRI</sequence>
<reference evidence="2 3" key="1">
    <citation type="submission" date="2019-12" db="EMBL/GenBank/DDBJ databases">
        <authorList>
            <person name="Jiao W.-B."/>
            <person name="Schneeberger K."/>
        </authorList>
    </citation>
    <scope>NUCLEOTIDE SEQUENCE [LARGE SCALE GENOMIC DNA]</scope>
    <source>
        <strain evidence="3">cv. C24</strain>
    </source>
</reference>
<keyword evidence="1" id="KW-1133">Transmembrane helix</keyword>
<evidence type="ECO:0008006" key="4">
    <source>
        <dbReference type="Google" id="ProtNLM"/>
    </source>
</evidence>
<dbReference type="EMBL" id="CACSHJ010000087">
    <property type="protein sequence ID" value="CAA0342592.1"/>
    <property type="molecule type" value="Genomic_DNA"/>
</dbReference>
<name>A0A5S9WVQ0_ARATH</name>
<evidence type="ECO:0000313" key="2">
    <source>
        <dbReference type="EMBL" id="CAA0342592.1"/>
    </source>
</evidence>
<keyword evidence="1" id="KW-0812">Transmembrane</keyword>
<evidence type="ECO:0000313" key="3">
    <source>
        <dbReference type="Proteomes" id="UP000434276"/>
    </source>
</evidence>
<dbReference type="AlphaFoldDB" id="A0A5S9WVQ0"/>
<proteinExistence type="predicted"/>
<dbReference type="OrthoDB" id="10589914at2759"/>
<gene>
    <name evidence="2" type="ORF">C24_LOCUS6859</name>
</gene>
<evidence type="ECO:0000256" key="1">
    <source>
        <dbReference type="SAM" id="Phobius"/>
    </source>
</evidence>
<keyword evidence="1" id="KW-0472">Membrane</keyword>
<organism evidence="2 3">
    <name type="scientific">Arabidopsis thaliana</name>
    <name type="common">Mouse-ear cress</name>
    <dbReference type="NCBI Taxonomy" id="3702"/>
    <lineage>
        <taxon>Eukaryota</taxon>
        <taxon>Viridiplantae</taxon>
        <taxon>Streptophyta</taxon>
        <taxon>Embryophyta</taxon>
        <taxon>Tracheophyta</taxon>
        <taxon>Spermatophyta</taxon>
        <taxon>Magnoliopsida</taxon>
        <taxon>eudicotyledons</taxon>
        <taxon>Gunneridae</taxon>
        <taxon>Pentapetalae</taxon>
        <taxon>rosids</taxon>
        <taxon>malvids</taxon>
        <taxon>Brassicales</taxon>
        <taxon>Brassicaceae</taxon>
        <taxon>Camelineae</taxon>
        <taxon>Arabidopsis</taxon>
    </lineage>
</organism>
<feature type="transmembrane region" description="Helical" evidence="1">
    <location>
        <begin position="43"/>
        <end position="69"/>
    </location>
</feature>
<protein>
    <recommendedName>
        <fullName evidence="4">Transmembrane protein</fullName>
    </recommendedName>
</protein>
<dbReference type="Proteomes" id="UP000434276">
    <property type="component" value="Unassembled WGS sequence"/>
</dbReference>